<evidence type="ECO:0000313" key="1">
    <source>
        <dbReference type="EMBL" id="GBM78514.1"/>
    </source>
</evidence>
<accession>A0A4Y2ILM8</accession>
<dbReference type="AlphaFoldDB" id="A0A4Y2ILM8"/>
<proteinExistence type="predicted"/>
<sequence length="121" mass="14578">MILLLFGRKKEEHERKGKHSQEIVAVPPDKTNHSFALPNDCTKKWLTILKTMIEIRFFFALFFSVSVHYENNFFNKPFNVQAQAREEPRSTDCCVCHYRSRPFLRMTFQRRRKKGRGKKRR</sequence>
<dbReference type="Proteomes" id="UP000499080">
    <property type="component" value="Unassembled WGS sequence"/>
</dbReference>
<gene>
    <name evidence="1" type="ORF">AVEN_141609_1</name>
</gene>
<dbReference type="EMBL" id="BGPR01002757">
    <property type="protein sequence ID" value="GBM78514.1"/>
    <property type="molecule type" value="Genomic_DNA"/>
</dbReference>
<protein>
    <submittedName>
        <fullName evidence="1">Uncharacterized protein</fullName>
    </submittedName>
</protein>
<evidence type="ECO:0000313" key="2">
    <source>
        <dbReference type="Proteomes" id="UP000499080"/>
    </source>
</evidence>
<organism evidence="1 2">
    <name type="scientific">Araneus ventricosus</name>
    <name type="common">Orbweaver spider</name>
    <name type="synonym">Epeira ventricosa</name>
    <dbReference type="NCBI Taxonomy" id="182803"/>
    <lineage>
        <taxon>Eukaryota</taxon>
        <taxon>Metazoa</taxon>
        <taxon>Ecdysozoa</taxon>
        <taxon>Arthropoda</taxon>
        <taxon>Chelicerata</taxon>
        <taxon>Arachnida</taxon>
        <taxon>Araneae</taxon>
        <taxon>Araneomorphae</taxon>
        <taxon>Entelegynae</taxon>
        <taxon>Araneoidea</taxon>
        <taxon>Araneidae</taxon>
        <taxon>Araneus</taxon>
    </lineage>
</organism>
<comment type="caution">
    <text evidence="1">The sequence shown here is derived from an EMBL/GenBank/DDBJ whole genome shotgun (WGS) entry which is preliminary data.</text>
</comment>
<keyword evidence="2" id="KW-1185">Reference proteome</keyword>
<name>A0A4Y2ILM8_ARAVE</name>
<reference evidence="1 2" key="1">
    <citation type="journal article" date="2019" name="Sci. Rep.">
        <title>Orb-weaving spider Araneus ventricosus genome elucidates the spidroin gene catalogue.</title>
        <authorList>
            <person name="Kono N."/>
            <person name="Nakamura H."/>
            <person name="Ohtoshi R."/>
            <person name="Moran D.A.P."/>
            <person name="Shinohara A."/>
            <person name="Yoshida Y."/>
            <person name="Fujiwara M."/>
            <person name="Mori M."/>
            <person name="Tomita M."/>
            <person name="Arakawa K."/>
        </authorList>
    </citation>
    <scope>NUCLEOTIDE SEQUENCE [LARGE SCALE GENOMIC DNA]</scope>
</reference>